<name>A0A0C5VU19_9GAMM</name>
<dbReference type="EMBL" id="CP007142">
    <property type="protein sequence ID" value="AJQ96783.1"/>
    <property type="molecule type" value="Genomic_DNA"/>
</dbReference>
<dbReference type="Pfam" id="PF00460">
    <property type="entry name" value="Flg_bb_rod"/>
    <property type="match status" value="1"/>
</dbReference>
<comment type="function">
    <text evidence="5 6">Structural component of flagellum, the bacterial motility apparatus. Part of the rod structure of flagellar basal body.</text>
</comment>
<evidence type="ECO:0000256" key="1">
    <source>
        <dbReference type="ARBA" id="ARBA00004117"/>
    </source>
</evidence>
<keyword evidence="8" id="KW-0282">Flagellum</keyword>
<dbReference type="KEGG" id="gsn:YC6258_04751"/>
<evidence type="ECO:0000256" key="6">
    <source>
        <dbReference type="PIRNR" id="PIRNR002889"/>
    </source>
</evidence>
<evidence type="ECO:0000259" key="7">
    <source>
        <dbReference type="Pfam" id="PF00460"/>
    </source>
</evidence>
<accession>A0A0C5VU19</accession>
<dbReference type="PIRSF" id="PIRSF002889">
    <property type="entry name" value="Rod_FlgB"/>
    <property type="match status" value="1"/>
</dbReference>
<evidence type="ECO:0000256" key="4">
    <source>
        <dbReference type="ARBA" id="ARBA00023143"/>
    </source>
</evidence>
<dbReference type="RefSeq" id="WP_044618712.1">
    <property type="nucleotide sequence ID" value="NZ_CP007142.1"/>
</dbReference>
<dbReference type="NCBIfam" id="TIGR01396">
    <property type="entry name" value="FlgB"/>
    <property type="match status" value="1"/>
</dbReference>
<dbReference type="InterPro" id="IPR001444">
    <property type="entry name" value="Flag_bb_rod_N"/>
</dbReference>
<feature type="domain" description="Flagellar basal body rod protein N-terminal" evidence="7">
    <location>
        <begin position="23"/>
        <end position="40"/>
    </location>
</feature>
<keyword evidence="4 6" id="KW-0975">Bacterial flagellum</keyword>
<gene>
    <name evidence="8" type="ORF">YC6258_04751</name>
</gene>
<comment type="subcellular location">
    <subcellularLocation>
        <location evidence="1 6">Bacterial flagellum basal body</location>
    </subcellularLocation>
</comment>
<proteinExistence type="inferred from homology"/>
<dbReference type="GO" id="GO:0071978">
    <property type="term" value="P:bacterial-type flagellum-dependent swarming motility"/>
    <property type="evidence" value="ECO:0007669"/>
    <property type="project" value="TreeGrafter"/>
</dbReference>
<comment type="similarity">
    <text evidence="2 6">Belongs to the flagella basal body rod proteins family.</text>
</comment>
<dbReference type="Proteomes" id="UP000032266">
    <property type="component" value="Chromosome"/>
</dbReference>
<protein>
    <recommendedName>
        <fullName evidence="3 6">Flagellar basal body rod protein FlgB</fullName>
    </recommendedName>
</protein>
<evidence type="ECO:0000313" key="9">
    <source>
        <dbReference type="Proteomes" id="UP000032266"/>
    </source>
</evidence>
<dbReference type="PATRIC" id="fig|1445510.3.peg.4713"/>
<evidence type="ECO:0000256" key="2">
    <source>
        <dbReference type="ARBA" id="ARBA00009677"/>
    </source>
</evidence>
<dbReference type="InterPro" id="IPR006300">
    <property type="entry name" value="FlgB"/>
</dbReference>
<sequence>MSAISFQNALSIHPQALLVRAGRSEVLANNLANADTPGFKARDFDFQAVLNGEVEKQRSLEMNTTNNRHIGGRVQEDYDLQYRWPTQPSIDGNTVDDNVENAEFTKNAMAFNASFEFLNRKFNGLTNAIRGE</sequence>
<comment type="subunit">
    <text evidence="6">The basal body constitutes a major portion of the flagellar organelle and consists of a number of rings mounted on a central rod.</text>
</comment>
<dbReference type="InterPro" id="IPR019776">
    <property type="entry name" value="Flagellar_basal_body_rod_CS"/>
</dbReference>
<dbReference type="PANTHER" id="PTHR30435">
    <property type="entry name" value="FLAGELLAR PROTEIN"/>
    <property type="match status" value="1"/>
</dbReference>
<evidence type="ECO:0000256" key="3">
    <source>
        <dbReference type="ARBA" id="ARBA00014376"/>
    </source>
</evidence>
<dbReference type="HOGENOM" id="CLU_125463_1_0_6"/>
<keyword evidence="8" id="KW-0969">Cilium</keyword>
<dbReference type="OrthoDB" id="9788334at2"/>
<keyword evidence="9" id="KW-1185">Reference proteome</keyword>
<dbReference type="STRING" id="1445510.YC6258_04751"/>
<evidence type="ECO:0000256" key="5">
    <source>
        <dbReference type="ARBA" id="ARBA00024934"/>
    </source>
</evidence>
<dbReference type="GO" id="GO:0030694">
    <property type="term" value="C:bacterial-type flagellum basal body, rod"/>
    <property type="evidence" value="ECO:0007669"/>
    <property type="project" value="InterPro"/>
</dbReference>
<evidence type="ECO:0000313" key="8">
    <source>
        <dbReference type="EMBL" id="AJQ96783.1"/>
    </source>
</evidence>
<keyword evidence="8" id="KW-0966">Cell projection</keyword>
<organism evidence="8 9">
    <name type="scientific">Gynuella sunshinyii YC6258</name>
    <dbReference type="NCBI Taxonomy" id="1445510"/>
    <lineage>
        <taxon>Bacteria</taxon>
        <taxon>Pseudomonadati</taxon>
        <taxon>Pseudomonadota</taxon>
        <taxon>Gammaproteobacteria</taxon>
        <taxon>Oceanospirillales</taxon>
        <taxon>Saccharospirillaceae</taxon>
        <taxon>Gynuella</taxon>
    </lineage>
</organism>
<dbReference type="PANTHER" id="PTHR30435:SF12">
    <property type="entry name" value="FLAGELLAR BASAL BODY ROD PROTEIN FLGB"/>
    <property type="match status" value="1"/>
</dbReference>
<dbReference type="PROSITE" id="PS00588">
    <property type="entry name" value="FLAGELLA_BB_ROD"/>
    <property type="match status" value="1"/>
</dbReference>
<dbReference type="AlphaFoldDB" id="A0A0C5VU19"/>
<reference evidence="8 9" key="1">
    <citation type="submission" date="2014-01" db="EMBL/GenBank/DDBJ databases">
        <title>Full genme sequencing of cellulolytic bacterium Gynuella sunshinyii YC6258T gen. nov., sp. nov.</title>
        <authorList>
            <person name="Khan H."/>
            <person name="Chung E.J."/>
            <person name="Chung Y.R."/>
        </authorList>
    </citation>
    <scope>NUCLEOTIDE SEQUENCE [LARGE SCALE GENOMIC DNA]</scope>
    <source>
        <strain evidence="8 9">YC6258</strain>
    </source>
</reference>